<accession>L9WQ75</accession>
<feature type="transmembrane region" description="Helical" evidence="1">
    <location>
        <begin position="108"/>
        <end position="133"/>
    </location>
</feature>
<feature type="transmembrane region" description="Helical" evidence="1">
    <location>
        <begin position="185"/>
        <end position="206"/>
    </location>
</feature>
<feature type="transmembrane region" description="Helical" evidence="1">
    <location>
        <begin position="72"/>
        <end position="96"/>
    </location>
</feature>
<dbReference type="PATRIC" id="fig|1227499.3.peg.3469"/>
<dbReference type="Pfam" id="PF13197">
    <property type="entry name" value="DUF4013"/>
    <property type="match status" value="1"/>
</dbReference>
<dbReference type="InterPro" id="IPR025098">
    <property type="entry name" value="DUF4013"/>
</dbReference>
<dbReference type="Proteomes" id="UP000011602">
    <property type="component" value="Unassembled WGS sequence"/>
</dbReference>
<evidence type="ECO:0000313" key="2">
    <source>
        <dbReference type="EMBL" id="ELY51629.1"/>
    </source>
</evidence>
<dbReference type="RefSeq" id="WP_007260643.1">
    <property type="nucleotide sequence ID" value="NZ_AOHZ01000081.1"/>
</dbReference>
<feature type="transmembrane region" description="Helical" evidence="1">
    <location>
        <begin position="154"/>
        <end position="179"/>
    </location>
</feature>
<comment type="caution">
    <text evidence="2">The sequence shown here is derived from an EMBL/GenBank/DDBJ whole genome shotgun (WGS) entry which is preliminary data.</text>
</comment>
<keyword evidence="1" id="KW-0812">Transmembrane</keyword>
<keyword evidence="3" id="KW-1185">Reference proteome</keyword>
<evidence type="ECO:0000256" key="1">
    <source>
        <dbReference type="SAM" id="Phobius"/>
    </source>
</evidence>
<gene>
    <name evidence="2" type="ORF">C493_16906</name>
</gene>
<evidence type="ECO:0000313" key="3">
    <source>
        <dbReference type="Proteomes" id="UP000011602"/>
    </source>
</evidence>
<sequence length="232" mass="24508">MLTDALTYLKHSTDAWKTTLIGGLFVLLSVFIVPMFFVWGYVVRVLERTARGNDEAPTFDDWRELTVDGAKAVAILAAYALVPIVVGGLLFGGLWFAVGTDPGTLGSAAIAVASLLMLALTITVAYVVPAALARFATEGRLRAGFEFDALRPSLATSTYAVGWLLALGIVFAGSLLAGLLGEVPVVGALLGAIVSFYALVAAYYVVGQTWADLHPVSLEEGREEPSSERPAV</sequence>
<organism evidence="2 3">
    <name type="scientific">Natronolimnohabitans innermongolicus JCM 12255</name>
    <dbReference type="NCBI Taxonomy" id="1227499"/>
    <lineage>
        <taxon>Archaea</taxon>
        <taxon>Methanobacteriati</taxon>
        <taxon>Methanobacteriota</taxon>
        <taxon>Stenosarchaea group</taxon>
        <taxon>Halobacteria</taxon>
        <taxon>Halobacteriales</taxon>
        <taxon>Natrialbaceae</taxon>
        <taxon>Natronolimnohabitans</taxon>
    </lineage>
</organism>
<protein>
    <recommendedName>
        <fullName evidence="4">DUF4013 domain-containing protein</fullName>
    </recommendedName>
</protein>
<dbReference type="OrthoDB" id="107590at2157"/>
<proteinExistence type="predicted"/>
<dbReference type="EMBL" id="AOHZ01000081">
    <property type="protein sequence ID" value="ELY51629.1"/>
    <property type="molecule type" value="Genomic_DNA"/>
</dbReference>
<dbReference type="eggNOG" id="arCOG02879">
    <property type="taxonomic scope" value="Archaea"/>
</dbReference>
<dbReference type="AlphaFoldDB" id="L9WQ75"/>
<evidence type="ECO:0008006" key="4">
    <source>
        <dbReference type="Google" id="ProtNLM"/>
    </source>
</evidence>
<keyword evidence="1" id="KW-1133">Transmembrane helix</keyword>
<feature type="transmembrane region" description="Helical" evidence="1">
    <location>
        <begin position="20"/>
        <end position="42"/>
    </location>
</feature>
<dbReference type="STRING" id="1227499.C493_16906"/>
<reference evidence="2 3" key="1">
    <citation type="journal article" date="2014" name="PLoS Genet.">
        <title>Phylogenetically driven sequencing of extremely halophilic archaea reveals strategies for static and dynamic osmo-response.</title>
        <authorList>
            <person name="Becker E.A."/>
            <person name="Seitzer P.M."/>
            <person name="Tritt A."/>
            <person name="Larsen D."/>
            <person name="Krusor M."/>
            <person name="Yao A.I."/>
            <person name="Wu D."/>
            <person name="Madern D."/>
            <person name="Eisen J.A."/>
            <person name="Darling A.E."/>
            <person name="Facciotti M.T."/>
        </authorList>
    </citation>
    <scope>NUCLEOTIDE SEQUENCE [LARGE SCALE GENOMIC DNA]</scope>
    <source>
        <strain evidence="2 3">JCM 12255</strain>
    </source>
</reference>
<keyword evidence="1" id="KW-0472">Membrane</keyword>
<name>L9WQ75_9EURY</name>